<gene>
    <name evidence="8" type="ORF">AKAME5_002278800</name>
</gene>
<organism evidence="8 9">
    <name type="scientific">Lates japonicus</name>
    <name type="common">Japanese lates</name>
    <dbReference type="NCBI Taxonomy" id="270547"/>
    <lineage>
        <taxon>Eukaryota</taxon>
        <taxon>Metazoa</taxon>
        <taxon>Chordata</taxon>
        <taxon>Craniata</taxon>
        <taxon>Vertebrata</taxon>
        <taxon>Euteleostomi</taxon>
        <taxon>Actinopterygii</taxon>
        <taxon>Neopterygii</taxon>
        <taxon>Teleostei</taxon>
        <taxon>Neoteleostei</taxon>
        <taxon>Acanthomorphata</taxon>
        <taxon>Carangaria</taxon>
        <taxon>Carangaria incertae sedis</taxon>
        <taxon>Centropomidae</taxon>
        <taxon>Lates</taxon>
    </lineage>
</organism>
<evidence type="ECO:0000256" key="4">
    <source>
        <dbReference type="ARBA" id="ARBA00022729"/>
    </source>
</evidence>
<dbReference type="PRINTS" id="PR00007">
    <property type="entry name" value="COMPLEMNTC1Q"/>
</dbReference>
<comment type="subcellular location">
    <subcellularLocation>
        <location evidence="1">Secreted</location>
        <location evidence="1">Extracellular space</location>
        <location evidence="1">Extracellular matrix</location>
    </subcellularLocation>
</comment>
<keyword evidence="2" id="KW-0964">Secreted</keyword>
<dbReference type="AlphaFoldDB" id="A0AAD3NI41"/>
<dbReference type="EMBL" id="BRZM01000608">
    <property type="protein sequence ID" value="GLD71466.1"/>
    <property type="molecule type" value="Genomic_DNA"/>
</dbReference>
<proteinExistence type="predicted"/>
<feature type="domain" description="C1q" evidence="7">
    <location>
        <begin position="107"/>
        <end position="242"/>
    </location>
</feature>
<evidence type="ECO:0000313" key="9">
    <source>
        <dbReference type="Proteomes" id="UP001279410"/>
    </source>
</evidence>
<evidence type="ECO:0000256" key="5">
    <source>
        <dbReference type="SAM" id="MobiDB-lite"/>
    </source>
</evidence>
<dbReference type="Proteomes" id="UP001279410">
    <property type="component" value="Unassembled WGS sequence"/>
</dbReference>
<keyword evidence="9" id="KW-1185">Reference proteome</keyword>
<protein>
    <submittedName>
        <fullName evidence="8">Complement C1q subcomponent subunit C-like protein</fullName>
    </submittedName>
</protein>
<dbReference type="PANTHER" id="PTHR15427">
    <property type="entry name" value="EMILIN ELASTIN MICROFIBRIL INTERFACE-LOCATED PROTEIN ELASTIN MICROFIBRIL INTERFACER"/>
    <property type="match status" value="1"/>
</dbReference>
<evidence type="ECO:0000256" key="6">
    <source>
        <dbReference type="SAM" id="SignalP"/>
    </source>
</evidence>
<sequence>MAPQWLSCITAVLVLLVHISPAVTQTCTRGKPGIPGIPGTHGPDGRDGPNGAKGDPGESGQPVRGQKGIPGVRGPPGRPGMKGDMGLPGPPGSPGQAGEKGRPFNPSNQESSFFSQKRVTSQPQELDTAINFNREILPDLEPQFQGVSLTNGSFTCTIKGIYFFSYHVSAKSRVCLKLVKGSDTHLMMCDMADGYLVTSGSAVLELNVGDAVSLQATRYNSIVTIQSSTSHTFTGFLIFPTA</sequence>
<feature type="signal peptide" evidence="6">
    <location>
        <begin position="1"/>
        <end position="24"/>
    </location>
</feature>
<dbReference type="InterPro" id="IPR008160">
    <property type="entry name" value="Collagen"/>
</dbReference>
<feature type="chain" id="PRO_5041957895" evidence="6">
    <location>
        <begin position="25"/>
        <end position="242"/>
    </location>
</feature>
<evidence type="ECO:0000256" key="2">
    <source>
        <dbReference type="ARBA" id="ARBA00022525"/>
    </source>
</evidence>
<dbReference type="InterPro" id="IPR008983">
    <property type="entry name" value="Tumour_necrosis_fac-like_dom"/>
</dbReference>
<dbReference type="Pfam" id="PF01391">
    <property type="entry name" value="Collagen"/>
    <property type="match status" value="1"/>
</dbReference>
<evidence type="ECO:0000259" key="7">
    <source>
        <dbReference type="PROSITE" id="PS50871"/>
    </source>
</evidence>
<dbReference type="SUPFAM" id="SSF49842">
    <property type="entry name" value="TNF-like"/>
    <property type="match status" value="1"/>
</dbReference>
<keyword evidence="4 6" id="KW-0732">Signal</keyword>
<feature type="compositionally biased region" description="Low complexity" evidence="5">
    <location>
        <begin position="30"/>
        <end position="41"/>
    </location>
</feature>
<dbReference type="PANTHER" id="PTHR15427:SF43">
    <property type="entry name" value="COMPLEMENT COMPONENT 1, Q SUBCOMPONENT, B CHAIN PRECURSOR"/>
    <property type="match status" value="1"/>
</dbReference>
<keyword evidence="3" id="KW-0272">Extracellular matrix</keyword>
<dbReference type="Gene3D" id="2.60.120.40">
    <property type="match status" value="1"/>
</dbReference>
<feature type="compositionally biased region" description="Polar residues" evidence="5">
    <location>
        <begin position="105"/>
        <end position="121"/>
    </location>
</feature>
<dbReference type="InterPro" id="IPR050392">
    <property type="entry name" value="Collagen/C1q_domain"/>
</dbReference>
<dbReference type="PROSITE" id="PS50871">
    <property type="entry name" value="C1Q"/>
    <property type="match status" value="1"/>
</dbReference>
<name>A0AAD3NI41_LATJO</name>
<accession>A0AAD3NI41</accession>
<evidence type="ECO:0000256" key="3">
    <source>
        <dbReference type="ARBA" id="ARBA00022530"/>
    </source>
</evidence>
<evidence type="ECO:0000256" key="1">
    <source>
        <dbReference type="ARBA" id="ARBA00004498"/>
    </source>
</evidence>
<dbReference type="Pfam" id="PF00386">
    <property type="entry name" value="C1q"/>
    <property type="match status" value="1"/>
</dbReference>
<reference evidence="8" key="1">
    <citation type="submission" date="2022-08" db="EMBL/GenBank/DDBJ databases">
        <title>Genome sequencing of akame (Lates japonicus).</title>
        <authorList>
            <person name="Hashiguchi Y."/>
            <person name="Takahashi H."/>
        </authorList>
    </citation>
    <scope>NUCLEOTIDE SEQUENCE</scope>
    <source>
        <strain evidence="8">Kochi</strain>
    </source>
</reference>
<dbReference type="SMART" id="SM00110">
    <property type="entry name" value="C1Q"/>
    <property type="match status" value="1"/>
</dbReference>
<feature type="region of interest" description="Disordered" evidence="5">
    <location>
        <begin position="26"/>
        <end position="121"/>
    </location>
</feature>
<comment type="caution">
    <text evidence="8">The sequence shown here is derived from an EMBL/GenBank/DDBJ whole genome shotgun (WGS) entry which is preliminary data.</text>
</comment>
<dbReference type="InterPro" id="IPR001073">
    <property type="entry name" value="C1q_dom"/>
</dbReference>
<evidence type="ECO:0000313" key="8">
    <source>
        <dbReference type="EMBL" id="GLD71466.1"/>
    </source>
</evidence>